<dbReference type="Gene3D" id="3.40.50.620">
    <property type="entry name" value="HUPs"/>
    <property type="match status" value="1"/>
</dbReference>
<gene>
    <name evidence="1" type="ORF">NCTC9695_05575</name>
</gene>
<dbReference type="InterPro" id="IPR014729">
    <property type="entry name" value="Rossmann-like_a/b/a_fold"/>
</dbReference>
<accession>A0A3S4HLN1</accession>
<evidence type="ECO:0000313" key="2">
    <source>
        <dbReference type="Proteomes" id="UP000275777"/>
    </source>
</evidence>
<evidence type="ECO:0000313" key="1">
    <source>
        <dbReference type="EMBL" id="VEB45070.1"/>
    </source>
</evidence>
<name>A0A3S4HLN1_CHRVL</name>
<reference evidence="1 2" key="1">
    <citation type="submission" date="2018-12" db="EMBL/GenBank/DDBJ databases">
        <authorList>
            <consortium name="Pathogen Informatics"/>
        </authorList>
    </citation>
    <scope>NUCLEOTIDE SEQUENCE [LARGE SCALE GENOMIC DNA]</scope>
    <source>
        <strain evidence="1 2">NCTC9695</strain>
    </source>
</reference>
<proteinExistence type="predicted"/>
<dbReference type="Proteomes" id="UP000275777">
    <property type="component" value="Chromosome"/>
</dbReference>
<dbReference type="SUPFAM" id="SSF52402">
    <property type="entry name" value="Adenine nucleotide alpha hydrolases-like"/>
    <property type="match status" value="1"/>
</dbReference>
<dbReference type="AlphaFoldDB" id="A0A3S4HLN1"/>
<protein>
    <submittedName>
        <fullName evidence="1">Uncharacterized protein</fullName>
    </submittedName>
</protein>
<organism evidence="1 2">
    <name type="scientific">Chromobacterium violaceum</name>
    <dbReference type="NCBI Taxonomy" id="536"/>
    <lineage>
        <taxon>Bacteria</taxon>
        <taxon>Pseudomonadati</taxon>
        <taxon>Pseudomonadota</taxon>
        <taxon>Betaproteobacteria</taxon>
        <taxon>Neisseriales</taxon>
        <taxon>Chromobacteriaceae</taxon>
        <taxon>Chromobacterium</taxon>
    </lineage>
</organism>
<dbReference type="EMBL" id="LR134182">
    <property type="protein sequence ID" value="VEB45070.1"/>
    <property type="molecule type" value="Genomic_DNA"/>
</dbReference>
<sequence length="44" mass="4389">MHVLVAGHNAAAAADAAKSVAGVAKVLLADGAHYAHAWPKACPR</sequence>